<name>A0A1D1VTK6_RAMVA</name>
<dbReference type="EMBL" id="BDGG01000010">
    <property type="protein sequence ID" value="GAV04311.1"/>
    <property type="molecule type" value="Genomic_DNA"/>
</dbReference>
<proteinExistence type="predicted"/>
<sequence length="451" mass="50931">MDIGYSHVQVNPDHGYSQHHRSWVLMEERTSKQPSPPRKSPKKTEKVDRAVVDDQDARMLDTSVEQSDLSSSMDSNGVDLRTCVSCNAADVLLNLEEISRRVFQYLPIRDLEACMDVCSGFRNYAVSEEKRRHVSFLLAGRMEPPDAADFLAKLCHSQYDEVLCEAKMIFVFKMRILHPPGYRGDVYYRMTSLLENDVDEARKTCSSHLIKHQVVIGDTVVSGSSNSTKFGDSFCAMLIPSIEGLLLRCLYQMNFDHALRFGHFTWMQNCMDDIASKDLHKVANRAYVVVTSARVLGLPEPLAFDFPFCGISQRVGHDSSDNCFVFCGPKVRAGSVFLDHNVHHGKRDLILAEMEKIKPCLLKENAVDMFAICLTNRTTLLNYLYLEEAAVFRQLFPRVKLSGVSTTEPFFGNTASTVCVTSVEDRIIRASNEKTTTHSSISLFFVVVVHR</sequence>
<dbReference type="SUPFAM" id="SSF81383">
    <property type="entry name" value="F-box domain"/>
    <property type="match status" value="1"/>
</dbReference>
<keyword evidence="3" id="KW-1185">Reference proteome</keyword>
<comment type="caution">
    <text evidence="2">The sequence shown here is derived from an EMBL/GenBank/DDBJ whole genome shotgun (WGS) entry which is preliminary data.</text>
</comment>
<evidence type="ECO:0000256" key="1">
    <source>
        <dbReference type="SAM" id="MobiDB-lite"/>
    </source>
</evidence>
<dbReference type="InterPro" id="IPR036047">
    <property type="entry name" value="F-box-like_dom_sf"/>
</dbReference>
<accession>A0A1D1VTK6</accession>
<dbReference type="Proteomes" id="UP000186922">
    <property type="component" value="Unassembled WGS sequence"/>
</dbReference>
<protein>
    <submittedName>
        <fullName evidence="2">Uncharacterized protein</fullName>
    </submittedName>
</protein>
<dbReference type="AlphaFoldDB" id="A0A1D1VTK6"/>
<feature type="region of interest" description="Disordered" evidence="1">
    <location>
        <begin position="28"/>
        <end position="73"/>
    </location>
</feature>
<dbReference type="OrthoDB" id="10544911at2759"/>
<organism evidence="2 3">
    <name type="scientific">Ramazzottius varieornatus</name>
    <name type="common">Water bear</name>
    <name type="synonym">Tardigrade</name>
    <dbReference type="NCBI Taxonomy" id="947166"/>
    <lineage>
        <taxon>Eukaryota</taxon>
        <taxon>Metazoa</taxon>
        <taxon>Ecdysozoa</taxon>
        <taxon>Tardigrada</taxon>
        <taxon>Eutardigrada</taxon>
        <taxon>Parachela</taxon>
        <taxon>Hypsibioidea</taxon>
        <taxon>Ramazzottiidae</taxon>
        <taxon>Ramazzottius</taxon>
    </lineage>
</organism>
<evidence type="ECO:0000313" key="3">
    <source>
        <dbReference type="Proteomes" id="UP000186922"/>
    </source>
</evidence>
<evidence type="ECO:0000313" key="2">
    <source>
        <dbReference type="EMBL" id="GAV04311.1"/>
    </source>
</evidence>
<feature type="compositionally biased region" description="Basic and acidic residues" evidence="1">
    <location>
        <begin position="42"/>
        <end position="59"/>
    </location>
</feature>
<gene>
    <name evidence="2" type="primary">RvY_14612-1</name>
    <name evidence="2" type="synonym">RvY_14612.1</name>
    <name evidence="2" type="ORF">RvY_14612</name>
</gene>
<feature type="compositionally biased region" description="Polar residues" evidence="1">
    <location>
        <begin position="63"/>
        <end position="73"/>
    </location>
</feature>
<reference evidence="2 3" key="1">
    <citation type="journal article" date="2016" name="Nat. Commun.">
        <title>Extremotolerant tardigrade genome and improved radiotolerance of human cultured cells by tardigrade-unique protein.</title>
        <authorList>
            <person name="Hashimoto T."/>
            <person name="Horikawa D.D."/>
            <person name="Saito Y."/>
            <person name="Kuwahara H."/>
            <person name="Kozuka-Hata H."/>
            <person name="Shin-I T."/>
            <person name="Minakuchi Y."/>
            <person name="Ohishi K."/>
            <person name="Motoyama A."/>
            <person name="Aizu T."/>
            <person name="Enomoto A."/>
            <person name="Kondo K."/>
            <person name="Tanaka S."/>
            <person name="Hara Y."/>
            <person name="Koshikawa S."/>
            <person name="Sagara H."/>
            <person name="Miura T."/>
            <person name="Yokobori S."/>
            <person name="Miyagawa K."/>
            <person name="Suzuki Y."/>
            <person name="Kubo T."/>
            <person name="Oyama M."/>
            <person name="Kohara Y."/>
            <person name="Fujiyama A."/>
            <person name="Arakawa K."/>
            <person name="Katayama T."/>
            <person name="Toyoda A."/>
            <person name="Kunieda T."/>
        </authorList>
    </citation>
    <scope>NUCLEOTIDE SEQUENCE [LARGE SCALE GENOMIC DNA]</scope>
    <source>
        <strain evidence="2 3">YOKOZUNA-1</strain>
    </source>
</reference>